<reference evidence="3" key="1">
    <citation type="journal article" date="2014" name="Int. J. Syst. Evol. Microbiol.">
        <title>Complete genome sequence of Corynebacterium casei LMG S-19264T (=DSM 44701T), isolated from a smear-ripened cheese.</title>
        <authorList>
            <consortium name="US DOE Joint Genome Institute (JGI-PGF)"/>
            <person name="Walter F."/>
            <person name="Albersmeier A."/>
            <person name="Kalinowski J."/>
            <person name="Ruckert C."/>
        </authorList>
    </citation>
    <scope>NUCLEOTIDE SEQUENCE</scope>
    <source>
        <strain evidence="3">CGMCC 1.12195</strain>
    </source>
</reference>
<dbReference type="AlphaFoldDB" id="A0A917HDQ3"/>
<accession>A0A917HDQ3</accession>
<dbReference type="InterPro" id="IPR013320">
    <property type="entry name" value="ConA-like_dom_sf"/>
</dbReference>
<dbReference type="PROSITE" id="PS51762">
    <property type="entry name" value="GH16_2"/>
    <property type="match status" value="1"/>
</dbReference>
<feature type="domain" description="GH16" evidence="2">
    <location>
        <begin position="2"/>
        <end position="267"/>
    </location>
</feature>
<evidence type="ECO:0000313" key="4">
    <source>
        <dbReference type="Proteomes" id="UP000660862"/>
    </source>
</evidence>
<proteinExistence type="inferred from homology"/>
<protein>
    <recommendedName>
        <fullName evidence="2">GH16 domain-containing protein</fullName>
    </recommendedName>
</protein>
<reference evidence="3" key="2">
    <citation type="submission" date="2020-09" db="EMBL/GenBank/DDBJ databases">
        <authorList>
            <person name="Sun Q."/>
            <person name="Zhou Y."/>
        </authorList>
    </citation>
    <scope>NUCLEOTIDE SEQUENCE</scope>
    <source>
        <strain evidence="3">CGMCC 1.12195</strain>
    </source>
</reference>
<evidence type="ECO:0000313" key="3">
    <source>
        <dbReference type="EMBL" id="GGG75974.1"/>
    </source>
</evidence>
<keyword evidence="4" id="KW-1185">Reference proteome</keyword>
<sequence>MSLGDGMPVGSVGDYQLIWSDEFEKDGLVDSSNWQFEHGFVRNHENQWYQPDNAYCKNGFLIIEARKTNRANPTYDPSSTHWGRSRKTIEYTASSINTRGKNQWQYGRFEMKARIPVGAGLWPAFWTLGIDGEWPSNGEIDIMEYYRGMILANIACGTDEPWQAKWYEETKSVDSLGGKEWAKQFHIWRMDWDEMHISLYMDGMLMNRVALDELVNKDGTGINPFKQPHYILLNLALGGINGGEINDSLLPAKYEIDYIRIYQRRSVK</sequence>
<dbReference type="InterPro" id="IPR000757">
    <property type="entry name" value="Beta-glucanase-like"/>
</dbReference>
<dbReference type="PANTHER" id="PTHR10963">
    <property type="entry name" value="GLYCOSYL HYDROLASE-RELATED"/>
    <property type="match status" value="1"/>
</dbReference>
<dbReference type="GO" id="GO:0005975">
    <property type="term" value="P:carbohydrate metabolic process"/>
    <property type="evidence" value="ECO:0007669"/>
    <property type="project" value="InterPro"/>
</dbReference>
<dbReference type="PANTHER" id="PTHR10963:SF55">
    <property type="entry name" value="GLYCOSIDE HYDROLASE FAMILY 16 PROTEIN"/>
    <property type="match status" value="1"/>
</dbReference>
<evidence type="ECO:0000256" key="1">
    <source>
        <dbReference type="ARBA" id="ARBA00006865"/>
    </source>
</evidence>
<dbReference type="GO" id="GO:0004553">
    <property type="term" value="F:hydrolase activity, hydrolyzing O-glycosyl compounds"/>
    <property type="evidence" value="ECO:0007669"/>
    <property type="project" value="InterPro"/>
</dbReference>
<name>A0A917HDQ3_9SPHI</name>
<dbReference type="Pfam" id="PF00722">
    <property type="entry name" value="Glyco_hydro_16"/>
    <property type="match status" value="1"/>
</dbReference>
<evidence type="ECO:0000259" key="2">
    <source>
        <dbReference type="PROSITE" id="PS51762"/>
    </source>
</evidence>
<dbReference type="Proteomes" id="UP000660862">
    <property type="component" value="Unassembled WGS sequence"/>
</dbReference>
<dbReference type="CDD" id="cd08023">
    <property type="entry name" value="GH16_laminarinase_like"/>
    <property type="match status" value="1"/>
</dbReference>
<gene>
    <name evidence="3" type="ORF">GCM10007415_04580</name>
</gene>
<dbReference type="Gene3D" id="2.60.120.200">
    <property type="match status" value="1"/>
</dbReference>
<dbReference type="InterPro" id="IPR050546">
    <property type="entry name" value="Glycosyl_Hydrlase_16"/>
</dbReference>
<comment type="caution">
    <text evidence="3">The sequence shown here is derived from an EMBL/GenBank/DDBJ whole genome shotgun (WGS) entry which is preliminary data.</text>
</comment>
<dbReference type="SUPFAM" id="SSF49899">
    <property type="entry name" value="Concanavalin A-like lectins/glucanases"/>
    <property type="match status" value="1"/>
</dbReference>
<organism evidence="3 4">
    <name type="scientific">Parapedobacter pyrenivorans</name>
    <dbReference type="NCBI Taxonomy" id="1305674"/>
    <lineage>
        <taxon>Bacteria</taxon>
        <taxon>Pseudomonadati</taxon>
        <taxon>Bacteroidota</taxon>
        <taxon>Sphingobacteriia</taxon>
        <taxon>Sphingobacteriales</taxon>
        <taxon>Sphingobacteriaceae</taxon>
        <taxon>Parapedobacter</taxon>
    </lineage>
</organism>
<dbReference type="EMBL" id="BMER01000001">
    <property type="protein sequence ID" value="GGG75974.1"/>
    <property type="molecule type" value="Genomic_DNA"/>
</dbReference>
<comment type="similarity">
    <text evidence="1">Belongs to the glycosyl hydrolase 16 family.</text>
</comment>